<proteinExistence type="predicted"/>
<feature type="region of interest" description="Disordered" evidence="1">
    <location>
        <begin position="1"/>
        <end position="34"/>
    </location>
</feature>
<dbReference type="EMBL" id="UINC01104510">
    <property type="protein sequence ID" value="SVC67707.1"/>
    <property type="molecule type" value="Genomic_DNA"/>
</dbReference>
<accession>A0A382P4H1</accession>
<gene>
    <name evidence="2" type="ORF">METZ01_LOCUS320561</name>
</gene>
<reference evidence="2" key="1">
    <citation type="submission" date="2018-05" db="EMBL/GenBank/DDBJ databases">
        <authorList>
            <person name="Lanie J.A."/>
            <person name="Ng W.-L."/>
            <person name="Kazmierczak K.M."/>
            <person name="Andrzejewski T.M."/>
            <person name="Davidsen T.M."/>
            <person name="Wayne K.J."/>
            <person name="Tettelin H."/>
            <person name="Glass J.I."/>
            <person name="Rusch D."/>
            <person name="Podicherti R."/>
            <person name="Tsui H.-C.T."/>
            <person name="Winkler M.E."/>
        </authorList>
    </citation>
    <scope>NUCLEOTIDE SEQUENCE</scope>
</reference>
<feature type="non-terminal residue" evidence="2">
    <location>
        <position position="34"/>
    </location>
</feature>
<evidence type="ECO:0000313" key="2">
    <source>
        <dbReference type="EMBL" id="SVC67707.1"/>
    </source>
</evidence>
<name>A0A382P4H1_9ZZZZ</name>
<evidence type="ECO:0000256" key="1">
    <source>
        <dbReference type="SAM" id="MobiDB-lite"/>
    </source>
</evidence>
<sequence>MSCDDKKSNNLDIDPNFDTPDWTEDSHSNNGQRN</sequence>
<dbReference type="AlphaFoldDB" id="A0A382P4H1"/>
<protein>
    <submittedName>
        <fullName evidence="2">Uncharacterized protein</fullName>
    </submittedName>
</protein>
<organism evidence="2">
    <name type="scientific">marine metagenome</name>
    <dbReference type="NCBI Taxonomy" id="408172"/>
    <lineage>
        <taxon>unclassified sequences</taxon>
        <taxon>metagenomes</taxon>
        <taxon>ecological metagenomes</taxon>
    </lineage>
</organism>